<dbReference type="Proteomes" id="UP000244005">
    <property type="component" value="Unassembled WGS sequence"/>
</dbReference>
<feature type="compositionally biased region" description="Basic residues" evidence="1">
    <location>
        <begin position="11"/>
        <end position="27"/>
    </location>
</feature>
<dbReference type="OrthoDB" id="193650at2759"/>
<proteinExistence type="predicted"/>
<evidence type="ECO:0000256" key="1">
    <source>
        <dbReference type="SAM" id="MobiDB-lite"/>
    </source>
</evidence>
<feature type="compositionally biased region" description="Basic and acidic residues" evidence="1">
    <location>
        <begin position="28"/>
        <end position="58"/>
    </location>
</feature>
<feature type="region of interest" description="Disordered" evidence="1">
    <location>
        <begin position="1"/>
        <end position="67"/>
    </location>
</feature>
<evidence type="ECO:0000313" key="2">
    <source>
        <dbReference type="EMBL" id="PTQ40436.1"/>
    </source>
</evidence>
<accession>A0A2R6X2Y1</accession>
<feature type="compositionally biased region" description="Basic and acidic residues" evidence="1">
    <location>
        <begin position="1"/>
        <end position="10"/>
    </location>
</feature>
<evidence type="ECO:0000313" key="3">
    <source>
        <dbReference type="Proteomes" id="UP000244005"/>
    </source>
</evidence>
<keyword evidence="3" id="KW-1185">Reference proteome</keyword>
<organism evidence="2 3">
    <name type="scientific">Marchantia polymorpha</name>
    <name type="common">Common liverwort</name>
    <name type="synonym">Marchantia aquatica</name>
    <dbReference type="NCBI Taxonomy" id="3197"/>
    <lineage>
        <taxon>Eukaryota</taxon>
        <taxon>Viridiplantae</taxon>
        <taxon>Streptophyta</taxon>
        <taxon>Embryophyta</taxon>
        <taxon>Marchantiophyta</taxon>
        <taxon>Marchantiopsida</taxon>
        <taxon>Marchantiidae</taxon>
        <taxon>Marchantiales</taxon>
        <taxon>Marchantiaceae</taxon>
        <taxon>Marchantia</taxon>
    </lineage>
</organism>
<sequence>MSSGGKEKGKKEKKSKEKRKRRKKGKKDKKDKANKEADGKEEIKGNVKKDAPNKDGKQRKQRKSVTFSDSYPFDPNYRDECVKDALSCLFEGLEIHIKDLAIYPKVVAHAVSKTVAQMVQMLCYSEVKWMVNWDDIEGRAHDEWVPIPELHLPPIDTWARAVIPLKLSCVPMTFLKPIRSQEGQFQHIRDPNVFFESEEPVPRLMRRASDTSLVKKVKKCNFCTILSRKEGKRRASDSPDAIQKRRQKMVEGVKRRLSAYIRDQAMLNKILRDKGLLERPKSETDLEHKHKSAYFETWY</sequence>
<protein>
    <submittedName>
        <fullName evidence="2">Uncharacterized protein</fullName>
    </submittedName>
</protein>
<gene>
    <name evidence="2" type="ORF">MARPO_0040s0107</name>
</gene>
<dbReference type="EMBL" id="KZ772712">
    <property type="protein sequence ID" value="PTQ40436.1"/>
    <property type="molecule type" value="Genomic_DNA"/>
</dbReference>
<reference evidence="3" key="1">
    <citation type="journal article" date="2017" name="Cell">
        <title>Insights into land plant evolution garnered from the Marchantia polymorpha genome.</title>
        <authorList>
            <person name="Bowman J.L."/>
            <person name="Kohchi T."/>
            <person name="Yamato K.T."/>
            <person name="Jenkins J."/>
            <person name="Shu S."/>
            <person name="Ishizaki K."/>
            <person name="Yamaoka S."/>
            <person name="Nishihama R."/>
            <person name="Nakamura Y."/>
            <person name="Berger F."/>
            <person name="Adam C."/>
            <person name="Aki S.S."/>
            <person name="Althoff F."/>
            <person name="Araki T."/>
            <person name="Arteaga-Vazquez M.A."/>
            <person name="Balasubrmanian S."/>
            <person name="Barry K."/>
            <person name="Bauer D."/>
            <person name="Boehm C.R."/>
            <person name="Briginshaw L."/>
            <person name="Caballero-Perez J."/>
            <person name="Catarino B."/>
            <person name="Chen F."/>
            <person name="Chiyoda S."/>
            <person name="Chovatia M."/>
            <person name="Davies K.M."/>
            <person name="Delmans M."/>
            <person name="Demura T."/>
            <person name="Dierschke T."/>
            <person name="Dolan L."/>
            <person name="Dorantes-Acosta A.E."/>
            <person name="Eklund D.M."/>
            <person name="Florent S.N."/>
            <person name="Flores-Sandoval E."/>
            <person name="Fujiyama A."/>
            <person name="Fukuzawa H."/>
            <person name="Galik B."/>
            <person name="Grimanelli D."/>
            <person name="Grimwood J."/>
            <person name="Grossniklaus U."/>
            <person name="Hamada T."/>
            <person name="Haseloff J."/>
            <person name="Hetherington A.J."/>
            <person name="Higo A."/>
            <person name="Hirakawa Y."/>
            <person name="Hundley H.N."/>
            <person name="Ikeda Y."/>
            <person name="Inoue K."/>
            <person name="Inoue S.I."/>
            <person name="Ishida S."/>
            <person name="Jia Q."/>
            <person name="Kakita M."/>
            <person name="Kanazawa T."/>
            <person name="Kawai Y."/>
            <person name="Kawashima T."/>
            <person name="Kennedy M."/>
            <person name="Kinose K."/>
            <person name="Kinoshita T."/>
            <person name="Kohara Y."/>
            <person name="Koide E."/>
            <person name="Komatsu K."/>
            <person name="Kopischke S."/>
            <person name="Kubo M."/>
            <person name="Kyozuka J."/>
            <person name="Lagercrantz U."/>
            <person name="Lin S.S."/>
            <person name="Lindquist E."/>
            <person name="Lipzen A.M."/>
            <person name="Lu C.W."/>
            <person name="De Luna E."/>
            <person name="Martienssen R.A."/>
            <person name="Minamino N."/>
            <person name="Mizutani M."/>
            <person name="Mizutani M."/>
            <person name="Mochizuki N."/>
            <person name="Monte I."/>
            <person name="Mosher R."/>
            <person name="Nagasaki H."/>
            <person name="Nakagami H."/>
            <person name="Naramoto S."/>
            <person name="Nishitani K."/>
            <person name="Ohtani M."/>
            <person name="Okamoto T."/>
            <person name="Okumura M."/>
            <person name="Phillips J."/>
            <person name="Pollak B."/>
            <person name="Reinders A."/>
            <person name="Rovekamp M."/>
            <person name="Sano R."/>
            <person name="Sawa S."/>
            <person name="Schmid M.W."/>
            <person name="Shirakawa M."/>
            <person name="Solano R."/>
            <person name="Spunde A."/>
            <person name="Suetsugu N."/>
            <person name="Sugano S."/>
            <person name="Sugiyama A."/>
            <person name="Sun R."/>
            <person name="Suzuki Y."/>
            <person name="Takenaka M."/>
            <person name="Takezawa D."/>
            <person name="Tomogane H."/>
            <person name="Tsuzuki M."/>
            <person name="Ueda T."/>
            <person name="Umeda M."/>
            <person name="Ward J.M."/>
            <person name="Watanabe Y."/>
            <person name="Yazaki K."/>
            <person name="Yokoyama R."/>
            <person name="Yoshitake Y."/>
            <person name="Yotsui I."/>
            <person name="Zachgo S."/>
            <person name="Schmutz J."/>
        </authorList>
    </citation>
    <scope>NUCLEOTIDE SEQUENCE [LARGE SCALE GENOMIC DNA]</scope>
    <source>
        <strain evidence="3">Tak-1</strain>
    </source>
</reference>
<dbReference type="AlphaFoldDB" id="A0A2R6X2Y1"/>
<name>A0A2R6X2Y1_MARPO</name>